<proteinExistence type="inferred from homology"/>
<keyword evidence="9" id="KW-1185">Reference proteome</keyword>
<evidence type="ECO:0000259" key="7">
    <source>
        <dbReference type="Pfam" id="PF16363"/>
    </source>
</evidence>
<dbReference type="CDD" id="cd05260">
    <property type="entry name" value="GDP_MD_SDR_e"/>
    <property type="match status" value="1"/>
</dbReference>
<feature type="domain" description="NAD(P)-binding" evidence="7">
    <location>
        <begin position="5"/>
        <end position="310"/>
    </location>
</feature>
<evidence type="ECO:0000256" key="1">
    <source>
        <dbReference type="ARBA" id="ARBA00000188"/>
    </source>
</evidence>
<dbReference type="InterPro" id="IPR036291">
    <property type="entry name" value="NAD(P)-bd_dom_sf"/>
</dbReference>
<comment type="function">
    <text evidence="6">Catalyzes the conversion of GDP-D-mannose to GDP-4-dehydro-6-deoxy-D-mannose.</text>
</comment>
<evidence type="ECO:0000313" key="8">
    <source>
        <dbReference type="EMBL" id="GGB03535.1"/>
    </source>
</evidence>
<comment type="cofactor">
    <cofactor evidence="2">
        <name>NADP(+)</name>
        <dbReference type="ChEBI" id="CHEBI:58349"/>
    </cofactor>
</comment>
<accession>A0A916SJP9</accession>
<gene>
    <name evidence="8" type="primary">gmd</name>
    <name evidence="8" type="ORF">GCM10010979_17760</name>
</gene>
<dbReference type="PANTHER" id="PTHR43715">
    <property type="entry name" value="GDP-MANNOSE 4,6-DEHYDRATASE"/>
    <property type="match status" value="1"/>
</dbReference>
<dbReference type="SUPFAM" id="SSF51735">
    <property type="entry name" value="NAD(P)-binding Rossmann-fold domains"/>
    <property type="match status" value="1"/>
</dbReference>
<dbReference type="AlphaFoldDB" id="A0A916SJP9"/>
<evidence type="ECO:0000256" key="2">
    <source>
        <dbReference type="ARBA" id="ARBA00001937"/>
    </source>
</evidence>
<name>A0A916SJP9_9MICO</name>
<organism evidence="8 9">
    <name type="scientific">Conyzicola nivalis</name>
    <dbReference type="NCBI Taxonomy" id="1477021"/>
    <lineage>
        <taxon>Bacteria</taxon>
        <taxon>Bacillati</taxon>
        <taxon>Actinomycetota</taxon>
        <taxon>Actinomycetes</taxon>
        <taxon>Micrococcales</taxon>
        <taxon>Microbacteriaceae</taxon>
        <taxon>Conyzicola</taxon>
    </lineage>
</organism>
<protein>
    <recommendedName>
        <fullName evidence="4">GDP-mannose 4,6-dehydratase</fullName>
        <ecNumber evidence="4">4.2.1.47</ecNumber>
    </recommendedName>
</protein>
<comment type="catalytic activity">
    <reaction evidence="1">
        <text>GDP-alpha-D-mannose = GDP-4-dehydro-alpha-D-rhamnose + H2O</text>
        <dbReference type="Rhea" id="RHEA:23820"/>
        <dbReference type="ChEBI" id="CHEBI:15377"/>
        <dbReference type="ChEBI" id="CHEBI:57527"/>
        <dbReference type="ChEBI" id="CHEBI:57964"/>
        <dbReference type="EC" id="4.2.1.47"/>
    </reaction>
</comment>
<dbReference type="RefSeq" id="WP_188510273.1">
    <property type="nucleotide sequence ID" value="NZ_BMGB01000001.1"/>
</dbReference>
<dbReference type="EC" id="4.2.1.47" evidence="4"/>
<dbReference type="PANTHER" id="PTHR43715:SF1">
    <property type="entry name" value="GDP-MANNOSE 4,6 DEHYDRATASE"/>
    <property type="match status" value="1"/>
</dbReference>
<comment type="similarity">
    <text evidence="3">Belongs to the NAD(P)-dependent epimerase/dehydratase family. GDP-mannose 4,6-dehydratase subfamily.</text>
</comment>
<sequence>MSSALITGITGQDGSYLAEQLHSRGIDVHALVRAESSAQEQSVAEWVTLHEGDLLSPESLRRAVVDSAPDYVFNLAGISSVAQSWKEPELTSRVTGLAVGSMLEAAWTLQESSGKPVRFVQASSSEIFGAAVEVPQNESTPIHPVSPYGAAKAYAHHLVGVYRSRGLFAATGILYNHESPRRPEAFVTRKITAGVAQIAAGTSSELLLGNLDAQRDWGWAPDYVDALVRIVEADVADDFVIATGESHTVREFVGAAFTAAGITDWQHLVAVDERFNRPVDAPLMRGDSTKIRETLGWKPTKRFDEIVSAMVNHDLELLSS</sequence>
<dbReference type="FunFam" id="3.40.50.720:FF:000924">
    <property type="entry name" value="GDP-mannose 4,6 dehydratase"/>
    <property type="match status" value="1"/>
</dbReference>
<dbReference type="PROSITE" id="PS00061">
    <property type="entry name" value="ADH_SHORT"/>
    <property type="match status" value="1"/>
</dbReference>
<reference evidence="8" key="1">
    <citation type="journal article" date="2014" name="Int. J. Syst. Evol. Microbiol.">
        <title>Complete genome sequence of Corynebacterium casei LMG S-19264T (=DSM 44701T), isolated from a smear-ripened cheese.</title>
        <authorList>
            <consortium name="US DOE Joint Genome Institute (JGI-PGF)"/>
            <person name="Walter F."/>
            <person name="Albersmeier A."/>
            <person name="Kalinowski J."/>
            <person name="Ruckert C."/>
        </authorList>
    </citation>
    <scope>NUCLEOTIDE SEQUENCE</scope>
    <source>
        <strain evidence="8">CGMCC 1.12813</strain>
    </source>
</reference>
<evidence type="ECO:0000256" key="3">
    <source>
        <dbReference type="ARBA" id="ARBA00009263"/>
    </source>
</evidence>
<reference evidence="8" key="2">
    <citation type="submission" date="2020-09" db="EMBL/GenBank/DDBJ databases">
        <authorList>
            <person name="Sun Q."/>
            <person name="Zhou Y."/>
        </authorList>
    </citation>
    <scope>NUCLEOTIDE SEQUENCE</scope>
    <source>
        <strain evidence="8">CGMCC 1.12813</strain>
    </source>
</reference>
<dbReference type="EMBL" id="BMGB01000001">
    <property type="protein sequence ID" value="GGB03535.1"/>
    <property type="molecule type" value="Genomic_DNA"/>
</dbReference>
<dbReference type="InterPro" id="IPR006368">
    <property type="entry name" value="GDP_Man_deHydtase"/>
</dbReference>
<comment type="caution">
    <text evidence="8">The sequence shown here is derived from an EMBL/GenBank/DDBJ whole genome shotgun (WGS) entry which is preliminary data.</text>
</comment>
<keyword evidence="5" id="KW-0456">Lyase</keyword>
<evidence type="ECO:0000256" key="6">
    <source>
        <dbReference type="ARBA" id="ARBA00059383"/>
    </source>
</evidence>
<dbReference type="Proteomes" id="UP000606922">
    <property type="component" value="Unassembled WGS sequence"/>
</dbReference>
<dbReference type="Gene3D" id="3.40.50.720">
    <property type="entry name" value="NAD(P)-binding Rossmann-like Domain"/>
    <property type="match status" value="1"/>
</dbReference>
<evidence type="ECO:0000313" key="9">
    <source>
        <dbReference type="Proteomes" id="UP000606922"/>
    </source>
</evidence>
<dbReference type="InterPro" id="IPR016040">
    <property type="entry name" value="NAD(P)-bd_dom"/>
</dbReference>
<dbReference type="GO" id="GO:0008446">
    <property type="term" value="F:GDP-mannose 4,6-dehydratase activity"/>
    <property type="evidence" value="ECO:0007669"/>
    <property type="project" value="UniProtKB-EC"/>
</dbReference>
<dbReference type="Pfam" id="PF16363">
    <property type="entry name" value="GDP_Man_Dehyd"/>
    <property type="match status" value="1"/>
</dbReference>
<dbReference type="InterPro" id="IPR020904">
    <property type="entry name" value="Sc_DH/Rdtase_CS"/>
</dbReference>
<dbReference type="GO" id="GO:0042351">
    <property type="term" value="P:'de novo' GDP-L-fucose biosynthetic process"/>
    <property type="evidence" value="ECO:0007669"/>
    <property type="project" value="TreeGrafter"/>
</dbReference>
<evidence type="ECO:0000256" key="5">
    <source>
        <dbReference type="ARBA" id="ARBA00023239"/>
    </source>
</evidence>
<dbReference type="Gene3D" id="3.90.25.10">
    <property type="entry name" value="UDP-galactose 4-epimerase, domain 1"/>
    <property type="match status" value="1"/>
</dbReference>
<evidence type="ECO:0000256" key="4">
    <source>
        <dbReference type="ARBA" id="ARBA00011989"/>
    </source>
</evidence>